<dbReference type="AlphaFoldDB" id="A0A834XRV6"/>
<keyword evidence="11" id="KW-1185">Reference proteome</keyword>
<dbReference type="Pfam" id="PF07842">
    <property type="entry name" value="GCFC"/>
    <property type="match status" value="1"/>
</dbReference>
<proteinExistence type="inferred from homology"/>
<evidence type="ECO:0000313" key="11">
    <source>
        <dbReference type="Proteomes" id="UP000639338"/>
    </source>
</evidence>
<dbReference type="GO" id="GO:0003676">
    <property type="term" value="F:nucleic acid binding"/>
    <property type="evidence" value="ECO:0007669"/>
    <property type="project" value="InterPro"/>
</dbReference>
<organism evidence="10 11">
    <name type="scientific">Aphidius gifuensis</name>
    <name type="common">Parasitoid wasp</name>
    <dbReference type="NCBI Taxonomy" id="684658"/>
    <lineage>
        <taxon>Eukaryota</taxon>
        <taxon>Metazoa</taxon>
        <taxon>Ecdysozoa</taxon>
        <taxon>Arthropoda</taxon>
        <taxon>Hexapoda</taxon>
        <taxon>Insecta</taxon>
        <taxon>Pterygota</taxon>
        <taxon>Neoptera</taxon>
        <taxon>Endopterygota</taxon>
        <taxon>Hymenoptera</taxon>
        <taxon>Apocrita</taxon>
        <taxon>Ichneumonoidea</taxon>
        <taxon>Braconidae</taxon>
        <taxon>Aphidiinae</taxon>
        <taxon>Aphidius</taxon>
    </lineage>
</organism>
<comment type="subcellular location">
    <subcellularLocation>
        <location evidence="1 7">Nucleus</location>
    </subcellularLocation>
</comment>
<dbReference type="EMBL" id="JACMRX010000004">
    <property type="protein sequence ID" value="KAF7991676.1"/>
    <property type="molecule type" value="Genomic_DNA"/>
</dbReference>
<feature type="compositionally biased region" description="Acidic residues" evidence="8">
    <location>
        <begin position="91"/>
        <end position="103"/>
    </location>
</feature>
<keyword evidence="5 7" id="KW-0508">mRNA splicing</keyword>
<dbReference type="OrthoDB" id="4822at2759"/>
<protein>
    <recommendedName>
        <fullName evidence="9">G-patch domain-containing protein</fullName>
    </recommendedName>
</protein>
<evidence type="ECO:0000256" key="4">
    <source>
        <dbReference type="ARBA" id="ARBA00022728"/>
    </source>
</evidence>
<feature type="compositionally biased region" description="Polar residues" evidence="8">
    <location>
        <begin position="134"/>
        <end position="144"/>
    </location>
</feature>
<dbReference type="PANTHER" id="PTHR23329:SF1">
    <property type="entry name" value="TUFTELIN-INTERACTING PROTEIN 11"/>
    <property type="match status" value="1"/>
</dbReference>
<accession>A0A834XRV6</accession>
<reference evidence="10 11" key="1">
    <citation type="submission" date="2020-08" db="EMBL/GenBank/DDBJ databases">
        <title>Aphidius gifuensis genome sequencing and assembly.</title>
        <authorList>
            <person name="Du Z."/>
        </authorList>
    </citation>
    <scope>NUCLEOTIDE SEQUENCE [LARGE SCALE GENOMIC DNA]</scope>
    <source>
        <strain evidence="10">YNYX2018</strain>
        <tissue evidence="10">Adults</tissue>
    </source>
</reference>
<evidence type="ECO:0000256" key="6">
    <source>
        <dbReference type="ARBA" id="ARBA00023242"/>
    </source>
</evidence>
<evidence type="ECO:0000256" key="7">
    <source>
        <dbReference type="PIRNR" id="PIRNR017706"/>
    </source>
</evidence>
<dbReference type="InterPro" id="IPR024933">
    <property type="entry name" value="TFP11"/>
</dbReference>
<dbReference type="InterPro" id="IPR022783">
    <property type="entry name" value="GCFC_dom"/>
</dbReference>
<dbReference type="GO" id="GO:0071008">
    <property type="term" value="C:U2-type post-mRNA release spliceosomal complex"/>
    <property type="evidence" value="ECO:0007669"/>
    <property type="project" value="TreeGrafter"/>
</dbReference>
<dbReference type="InterPro" id="IPR022159">
    <property type="entry name" value="STIP/TFIP11_N"/>
</dbReference>
<evidence type="ECO:0000259" key="9">
    <source>
        <dbReference type="PROSITE" id="PS50174"/>
    </source>
</evidence>
<dbReference type="PROSITE" id="PS50174">
    <property type="entry name" value="G_PATCH"/>
    <property type="match status" value="1"/>
</dbReference>
<dbReference type="PANTHER" id="PTHR23329">
    <property type="entry name" value="TUFTELIN-INTERACTING PROTEIN 11-RELATED"/>
    <property type="match status" value="1"/>
</dbReference>
<feature type="compositionally biased region" description="Basic and acidic residues" evidence="8">
    <location>
        <begin position="80"/>
        <end position="90"/>
    </location>
</feature>
<dbReference type="InterPro" id="IPR000467">
    <property type="entry name" value="G_patch_dom"/>
</dbReference>
<sequence length="871" mass="100069">MSDDEVEGFEITDWDLDNEFNPNRVRRRMTKEQQMIGVFADDSDEERAPKPAFKRFEKKGPKGYQGPVRFVSAGIQQAGKKKEEAKKDDNQNDDDDVDDDDDDTARARRGDADYVPNSSSESEEDDSNSRPSNVKKTFSLNTDSDIAGLRKKRAPMSSSIMKTGMGGWETYTKGIASQILLGMGYEPGKGLGKNQQGITAPVEVHLRKGRGAIGAYGPEKKTKIQEQKKDEDLEEEKEFKVKLSQWRKGGTGGDVNSNKKKIKYHYRSVDQVLEDGKLRPNIRATPGSELSRVKVIDMTGPEQRVLSGYHAIAGQKYPDELITEVDNRRSTTNFSLPELQHNLNLIVDMCEQNIIQNDRKKRYLSDRIVSLEAEQKSTAKIVDHHEKLIDTLDNVLSIVDKLMNSNEDMSLKEIADAFKKIQDKYYDEYKINDLGELASSIVSVKIKNNLATWNPLVDTKYPLNIIKEWKDILETGNNINPRNGMNPYDRLIWNAWMPSVRGAVQQWACREPDGIIDLIENWMPLLPSWIMDNILELLILPKLTLAVEEWNPLTDTVPIHTWIHPWLPLLGNRMDTLIYPIIRRKLGSALGVWYPSDRSARLMLQPWAQVFSKGDMDAFLVKNILPKLEIALSQFDINPREQHMELWRVVYEWSTLLPNHTMVGLLDKYFFPNWLRTLAMWLNLSPNYEEVSKWYTGWKNELSDKLLAEPTIKEWFKKALELMNRALRFNDSLDLTNANILNHQASAMENVSYRTNLERSQATMTQIPAMTQPQIERLAEVMRSTKQMPEDFKDLVQLKLEERGILFVPITNQYRDSKQVYRVGETLKVYVNGSVLYVCHNGNNFNPSTLQNLLDIAEGESKTPIFRNKIF</sequence>
<dbReference type="InterPro" id="IPR045211">
    <property type="entry name" value="TFP11/STIP/Ntr1"/>
</dbReference>
<gene>
    <name evidence="10" type="ORF">HCN44_010477</name>
</gene>
<keyword evidence="6 7" id="KW-0539">Nucleus</keyword>
<dbReference type="Pfam" id="PF12457">
    <property type="entry name" value="TIP_N"/>
    <property type="match status" value="1"/>
</dbReference>
<evidence type="ECO:0000313" key="10">
    <source>
        <dbReference type="EMBL" id="KAF7991676.1"/>
    </source>
</evidence>
<dbReference type="PIRSF" id="PIRSF017706">
    <property type="entry name" value="TFIP11"/>
    <property type="match status" value="1"/>
</dbReference>
<evidence type="ECO:0000256" key="1">
    <source>
        <dbReference type="ARBA" id="ARBA00004123"/>
    </source>
</evidence>
<name>A0A834XRV6_APHGI</name>
<evidence type="ECO:0000256" key="3">
    <source>
        <dbReference type="ARBA" id="ARBA00022664"/>
    </source>
</evidence>
<evidence type="ECO:0000256" key="2">
    <source>
        <dbReference type="ARBA" id="ARBA00010900"/>
    </source>
</evidence>
<dbReference type="Proteomes" id="UP000639338">
    <property type="component" value="Unassembled WGS sequence"/>
</dbReference>
<comment type="caution">
    <text evidence="10">The sequence shown here is derived from an EMBL/GenBank/DDBJ whole genome shotgun (WGS) entry which is preliminary data.</text>
</comment>
<feature type="domain" description="G-patch" evidence="9">
    <location>
        <begin position="172"/>
        <end position="218"/>
    </location>
</feature>
<dbReference type="GO" id="GO:0000390">
    <property type="term" value="P:spliceosomal complex disassembly"/>
    <property type="evidence" value="ECO:0007669"/>
    <property type="project" value="InterPro"/>
</dbReference>
<feature type="compositionally biased region" description="Basic and acidic residues" evidence="8">
    <location>
        <begin position="46"/>
        <end position="60"/>
    </location>
</feature>
<dbReference type="Pfam" id="PF01585">
    <property type="entry name" value="G-patch"/>
    <property type="match status" value="1"/>
</dbReference>
<dbReference type="SMART" id="SM00443">
    <property type="entry name" value="G_patch"/>
    <property type="match status" value="1"/>
</dbReference>
<keyword evidence="3 7" id="KW-0507">mRNA processing</keyword>
<evidence type="ECO:0000256" key="5">
    <source>
        <dbReference type="ARBA" id="ARBA00023187"/>
    </source>
</evidence>
<keyword evidence="4 7" id="KW-0747">Spliceosome</keyword>
<comment type="similarity">
    <text evidence="2 7">Belongs to the TFP11/STIP family.</text>
</comment>
<evidence type="ECO:0000256" key="8">
    <source>
        <dbReference type="SAM" id="MobiDB-lite"/>
    </source>
</evidence>
<feature type="region of interest" description="Disordered" evidence="8">
    <location>
        <begin position="37"/>
        <end position="160"/>
    </location>
</feature>